<organism evidence="7 8">
    <name type="scientific">Sediminibacillus dalangtanensis</name>
    <dbReference type="NCBI Taxonomy" id="2729421"/>
    <lineage>
        <taxon>Bacteria</taxon>
        <taxon>Bacillati</taxon>
        <taxon>Bacillota</taxon>
        <taxon>Bacilli</taxon>
        <taxon>Bacillales</taxon>
        <taxon>Bacillaceae</taxon>
        <taxon>Sediminibacillus</taxon>
    </lineage>
</organism>
<protein>
    <submittedName>
        <fullName evidence="7">Redoxin domain-containing protein</fullName>
    </submittedName>
</protein>
<gene>
    <name evidence="7" type="ORF">ERJ70_02940</name>
</gene>
<evidence type="ECO:0000259" key="6">
    <source>
        <dbReference type="PROSITE" id="PS51352"/>
    </source>
</evidence>
<proteinExistence type="predicted"/>
<accession>A0ABX7VNC9</accession>
<dbReference type="InterPro" id="IPR017937">
    <property type="entry name" value="Thioredoxin_CS"/>
</dbReference>
<dbReference type="PANTHER" id="PTHR42852">
    <property type="entry name" value="THIOL:DISULFIDE INTERCHANGE PROTEIN DSBE"/>
    <property type="match status" value="1"/>
</dbReference>
<keyword evidence="8" id="KW-1185">Reference proteome</keyword>
<evidence type="ECO:0000256" key="5">
    <source>
        <dbReference type="ARBA" id="ARBA00023284"/>
    </source>
</evidence>
<dbReference type="Gene3D" id="3.40.30.10">
    <property type="entry name" value="Glutaredoxin"/>
    <property type="match status" value="1"/>
</dbReference>
<keyword evidence="3" id="KW-0735">Signal-anchor</keyword>
<comment type="subcellular location">
    <subcellularLocation>
        <location evidence="1">Cell envelope</location>
    </subcellularLocation>
</comment>
<evidence type="ECO:0000313" key="7">
    <source>
        <dbReference type="EMBL" id="QTM98362.1"/>
    </source>
</evidence>
<dbReference type="InterPro" id="IPR000866">
    <property type="entry name" value="AhpC/TSA"/>
</dbReference>
<dbReference type="Proteomes" id="UP000665043">
    <property type="component" value="Chromosome"/>
</dbReference>
<keyword evidence="5" id="KW-0676">Redox-active center</keyword>
<dbReference type="EMBL" id="CP046956">
    <property type="protein sequence ID" value="QTM98362.1"/>
    <property type="molecule type" value="Genomic_DNA"/>
</dbReference>
<dbReference type="InterPro" id="IPR036249">
    <property type="entry name" value="Thioredoxin-like_sf"/>
</dbReference>
<dbReference type="CDD" id="cd02966">
    <property type="entry name" value="TlpA_like_family"/>
    <property type="match status" value="1"/>
</dbReference>
<dbReference type="InterPro" id="IPR013766">
    <property type="entry name" value="Thioredoxin_domain"/>
</dbReference>
<dbReference type="PANTHER" id="PTHR42852:SF6">
    <property type="entry name" value="THIOL:DISULFIDE INTERCHANGE PROTEIN DSBE"/>
    <property type="match status" value="1"/>
</dbReference>
<keyword evidence="4" id="KW-1015">Disulfide bond</keyword>
<name>A0ABX7VNC9_9BACI</name>
<sequence length="158" mass="18143">MLIVLFLSQVLKSHQEVQNPSPEAPSFQLPTLAGHIVNKEDFQGKALMVNFWGSWCEPCQREMPVLEAASRQYRDSQIVFLTVNAGENKQIVESFSEENNLQLPILLDKGQKLMDKYQVNYLPSTYFIDANGKIVNRHVGELTEEQLYVYLEEIKSVH</sequence>
<dbReference type="SUPFAM" id="SSF52833">
    <property type="entry name" value="Thioredoxin-like"/>
    <property type="match status" value="1"/>
</dbReference>
<evidence type="ECO:0000256" key="1">
    <source>
        <dbReference type="ARBA" id="ARBA00004196"/>
    </source>
</evidence>
<evidence type="ECO:0000256" key="2">
    <source>
        <dbReference type="ARBA" id="ARBA00022748"/>
    </source>
</evidence>
<dbReference type="InterPro" id="IPR050553">
    <property type="entry name" value="Thioredoxin_ResA/DsbE_sf"/>
</dbReference>
<dbReference type="Pfam" id="PF00578">
    <property type="entry name" value="AhpC-TSA"/>
    <property type="match status" value="1"/>
</dbReference>
<keyword evidence="3" id="KW-0812">Transmembrane</keyword>
<evidence type="ECO:0000256" key="4">
    <source>
        <dbReference type="ARBA" id="ARBA00023157"/>
    </source>
</evidence>
<evidence type="ECO:0000256" key="3">
    <source>
        <dbReference type="ARBA" id="ARBA00022968"/>
    </source>
</evidence>
<reference evidence="7 8" key="1">
    <citation type="submission" date="2019-12" db="EMBL/GenBank/DDBJ databases">
        <title>The whole genome sequencing of a strain isolated from a Mars analog, Dalangtan Playa.</title>
        <authorList>
            <person name="Huang T."/>
        </authorList>
    </citation>
    <scope>NUCLEOTIDE SEQUENCE [LARGE SCALE GENOMIC DNA]</scope>
    <source>
        <strain evidence="7 8">DP4-553-S</strain>
    </source>
</reference>
<evidence type="ECO:0000313" key="8">
    <source>
        <dbReference type="Proteomes" id="UP000665043"/>
    </source>
</evidence>
<feature type="domain" description="Thioredoxin" evidence="6">
    <location>
        <begin position="18"/>
        <end position="156"/>
    </location>
</feature>
<dbReference type="PROSITE" id="PS51352">
    <property type="entry name" value="THIOREDOXIN_2"/>
    <property type="match status" value="1"/>
</dbReference>
<dbReference type="RefSeq" id="WP_209367080.1">
    <property type="nucleotide sequence ID" value="NZ_CP046956.1"/>
</dbReference>
<dbReference type="PROSITE" id="PS00194">
    <property type="entry name" value="THIOREDOXIN_1"/>
    <property type="match status" value="1"/>
</dbReference>
<keyword evidence="2" id="KW-0201">Cytochrome c-type biogenesis</keyword>